<feature type="region of interest" description="Disordered" evidence="1">
    <location>
        <begin position="49"/>
        <end position="105"/>
    </location>
</feature>
<dbReference type="Proteomes" id="UP001311232">
    <property type="component" value="Unassembled WGS sequence"/>
</dbReference>
<keyword evidence="3" id="KW-1185">Reference proteome</keyword>
<dbReference type="AlphaFoldDB" id="A0AAV9R0J0"/>
<gene>
    <name evidence="2" type="ORF">CRENBAI_020534</name>
</gene>
<reference evidence="2 3" key="1">
    <citation type="submission" date="2021-06" db="EMBL/GenBank/DDBJ databases">
        <authorList>
            <person name="Palmer J.M."/>
        </authorList>
    </citation>
    <scope>NUCLEOTIDE SEQUENCE [LARGE SCALE GENOMIC DNA]</scope>
    <source>
        <strain evidence="2 3">MEX-2019</strain>
        <tissue evidence="2">Muscle</tissue>
    </source>
</reference>
<evidence type="ECO:0000313" key="2">
    <source>
        <dbReference type="EMBL" id="KAK5601775.1"/>
    </source>
</evidence>
<organism evidence="2 3">
    <name type="scientific">Crenichthys baileyi</name>
    <name type="common">White River springfish</name>
    <dbReference type="NCBI Taxonomy" id="28760"/>
    <lineage>
        <taxon>Eukaryota</taxon>
        <taxon>Metazoa</taxon>
        <taxon>Chordata</taxon>
        <taxon>Craniata</taxon>
        <taxon>Vertebrata</taxon>
        <taxon>Euteleostomi</taxon>
        <taxon>Actinopterygii</taxon>
        <taxon>Neopterygii</taxon>
        <taxon>Teleostei</taxon>
        <taxon>Neoteleostei</taxon>
        <taxon>Acanthomorphata</taxon>
        <taxon>Ovalentaria</taxon>
        <taxon>Atherinomorphae</taxon>
        <taxon>Cyprinodontiformes</taxon>
        <taxon>Goodeidae</taxon>
        <taxon>Crenichthys</taxon>
    </lineage>
</organism>
<proteinExistence type="predicted"/>
<accession>A0AAV9R0J0</accession>
<protein>
    <submittedName>
        <fullName evidence="2">Uncharacterized protein</fullName>
    </submittedName>
</protein>
<dbReference type="EMBL" id="JAHHUM010002647">
    <property type="protein sequence ID" value="KAK5601775.1"/>
    <property type="molecule type" value="Genomic_DNA"/>
</dbReference>
<sequence>MLGVPVPASEHRIIVSRKMTLISFDGCVSRLLWKKEAFGFAEPPLLDRAHRIPIPNPRQGTQQEPTTPGRGKSTHTKPHQEEQPPAVPPITLPEIPRPSSHLQSPLDQHKHWCESKRGPCHAETQLFADSRVDHPNPKALSVSDVFILREEEIGAKLQIQLGSSSPSGLLLSTLTTIQRKPRLGTPEEIPKDARGGIPTEQEQSGRSWPAKRRELTASNRF</sequence>
<name>A0AAV9R0J0_9TELE</name>
<feature type="region of interest" description="Disordered" evidence="1">
    <location>
        <begin position="180"/>
        <end position="221"/>
    </location>
</feature>
<evidence type="ECO:0000256" key="1">
    <source>
        <dbReference type="SAM" id="MobiDB-lite"/>
    </source>
</evidence>
<comment type="caution">
    <text evidence="2">The sequence shown here is derived from an EMBL/GenBank/DDBJ whole genome shotgun (WGS) entry which is preliminary data.</text>
</comment>
<evidence type="ECO:0000313" key="3">
    <source>
        <dbReference type="Proteomes" id="UP001311232"/>
    </source>
</evidence>